<keyword evidence="2" id="KW-1185">Reference proteome</keyword>
<organism evidence="1 2">
    <name type="scientific">Zophobas morio</name>
    <dbReference type="NCBI Taxonomy" id="2755281"/>
    <lineage>
        <taxon>Eukaryota</taxon>
        <taxon>Metazoa</taxon>
        <taxon>Ecdysozoa</taxon>
        <taxon>Arthropoda</taxon>
        <taxon>Hexapoda</taxon>
        <taxon>Insecta</taxon>
        <taxon>Pterygota</taxon>
        <taxon>Neoptera</taxon>
        <taxon>Endopterygota</taxon>
        <taxon>Coleoptera</taxon>
        <taxon>Polyphaga</taxon>
        <taxon>Cucujiformia</taxon>
        <taxon>Tenebrionidae</taxon>
        <taxon>Zophobas</taxon>
    </lineage>
</organism>
<dbReference type="EMBL" id="JALNTZ010000012">
    <property type="protein sequence ID" value="KAJ3639203.1"/>
    <property type="molecule type" value="Genomic_DNA"/>
</dbReference>
<dbReference type="Proteomes" id="UP001168821">
    <property type="component" value="Unassembled WGS sequence"/>
</dbReference>
<evidence type="ECO:0000313" key="1">
    <source>
        <dbReference type="EMBL" id="KAJ3639203.1"/>
    </source>
</evidence>
<comment type="caution">
    <text evidence="1">The sequence shown here is derived from an EMBL/GenBank/DDBJ whole genome shotgun (WGS) entry which is preliminary data.</text>
</comment>
<sequence length="141" mass="16247">MAEKGYWPEFQLNVSEWSIFKARLANYFEANGVAEDKKKRSILLNALDEEAYRLNFSHFSPATPEEKTYVEVVEALDNHFKRGSCPFAERFKFYEATKRKSEGPTEWAARIRRLALGCEFGGILDTVLGDKFICGYERGQC</sequence>
<dbReference type="AlphaFoldDB" id="A0AA38M0E0"/>
<dbReference type="PANTHER" id="PTHR33198">
    <property type="entry name" value="ANK_REP_REGION DOMAIN-CONTAINING PROTEIN-RELATED"/>
    <property type="match status" value="1"/>
</dbReference>
<proteinExistence type="predicted"/>
<accession>A0AA38M0E0</accession>
<protein>
    <submittedName>
        <fullName evidence="1">Uncharacterized protein</fullName>
    </submittedName>
</protein>
<reference evidence="1" key="1">
    <citation type="journal article" date="2023" name="G3 (Bethesda)">
        <title>Whole genome assemblies of Zophobas morio and Tenebrio molitor.</title>
        <authorList>
            <person name="Kaur S."/>
            <person name="Stinson S.A."/>
            <person name="diCenzo G.C."/>
        </authorList>
    </citation>
    <scope>NUCLEOTIDE SEQUENCE</scope>
    <source>
        <strain evidence="1">QUZm001</strain>
    </source>
</reference>
<gene>
    <name evidence="1" type="ORF">Zmor_004073</name>
</gene>
<name>A0AA38M0E0_9CUCU</name>
<evidence type="ECO:0000313" key="2">
    <source>
        <dbReference type="Proteomes" id="UP001168821"/>
    </source>
</evidence>
<dbReference type="PANTHER" id="PTHR33198:SF19">
    <property type="entry name" value="CCHC-TYPE DOMAIN-CONTAINING PROTEIN"/>
    <property type="match status" value="1"/>
</dbReference>